<feature type="transmembrane region" description="Helical" evidence="1">
    <location>
        <begin position="314"/>
        <end position="333"/>
    </location>
</feature>
<dbReference type="Pfam" id="PF13687">
    <property type="entry name" value="DUF4153"/>
    <property type="match status" value="1"/>
</dbReference>
<organism evidence="2 3">
    <name type="scientific">Sphingomonas piscis</name>
    <dbReference type="NCBI Taxonomy" id="2714943"/>
    <lineage>
        <taxon>Bacteria</taxon>
        <taxon>Pseudomonadati</taxon>
        <taxon>Pseudomonadota</taxon>
        <taxon>Alphaproteobacteria</taxon>
        <taxon>Sphingomonadales</taxon>
        <taxon>Sphingomonadaceae</taxon>
        <taxon>Sphingomonas</taxon>
    </lineage>
</organism>
<reference evidence="2 3" key="1">
    <citation type="submission" date="2020-03" db="EMBL/GenBank/DDBJ databases">
        <title>Sphingomonas sp. nov., isolated from fish.</title>
        <authorList>
            <person name="Hyun D.-W."/>
            <person name="Bae J.-W."/>
        </authorList>
    </citation>
    <scope>NUCLEOTIDE SEQUENCE [LARGE SCALE GENOMIC DNA]</scope>
    <source>
        <strain evidence="2 3">HDW15B</strain>
    </source>
</reference>
<name>A0A6G7YS47_9SPHN</name>
<feature type="transmembrane region" description="Helical" evidence="1">
    <location>
        <begin position="353"/>
        <end position="374"/>
    </location>
</feature>
<accession>A0A6G7YS47</accession>
<dbReference type="KEGG" id="spii:G7077_12265"/>
<keyword evidence="3" id="KW-1185">Reference proteome</keyword>
<feature type="transmembrane region" description="Helical" evidence="1">
    <location>
        <begin position="137"/>
        <end position="160"/>
    </location>
</feature>
<evidence type="ECO:0000313" key="2">
    <source>
        <dbReference type="EMBL" id="QIK79566.1"/>
    </source>
</evidence>
<evidence type="ECO:0000313" key="3">
    <source>
        <dbReference type="Proteomes" id="UP000503222"/>
    </source>
</evidence>
<feature type="transmembrane region" description="Helical" evidence="1">
    <location>
        <begin position="278"/>
        <end position="302"/>
    </location>
</feature>
<feature type="transmembrane region" description="Helical" evidence="1">
    <location>
        <begin position="180"/>
        <end position="198"/>
    </location>
</feature>
<dbReference type="InterPro" id="IPR025291">
    <property type="entry name" value="DUF4153"/>
</dbReference>
<dbReference type="Proteomes" id="UP000503222">
    <property type="component" value="Chromosome"/>
</dbReference>
<protein>
    <submittedName>
        <fullName evidence="2">DUF4153 domain-containing protein</fullName>
    </submittedName>
</protein>
<feature type="transmembrane region" description="Helical" evidence="1">
    <location>
        <begin position="210"/>
        <end position="235"/>
    </location>
</feature>
<dbReference type="RefSeq" id="WP_166411953.1">
    <property type="nucleotide sequence ID" value="NZ_CP049869.1"/>
</dbReference>
<feature type="transmembrane region" description="Helical" evidence="1">
    <location>
        <begin position="69"/>
        <end position="88"/>
    </location>
</feature>
<gene>
    <name evidence="2" type="ORF">G7077_12265</name>
</gene>
<feature type="transmembrane region" description="Helical" evidence="1">
    <location>
        <begin position="247"/>
        <end position="266"/>
    </location>
</feature>
<dbReference type="AlphaFoldDB" id="A0A6G7YS47"/>
<proteinExistence type="predicted"/>
<evidence type="ECO:0000256" key="1">
    <source>
        <dbReference type="SAM" id="Phobius"/>
    </source>
</evidence>
<keyword evidence="1" id="KW-0472">Membrane</keyword>
<dbReference type="EMBL" id="CP049869">
    <property type="protein sequence ID" value="QIK79566.1"/>
    <property type="molecule type" value="Genomic_DNA"/>
</dbReference>
<keyword evidence="1" id="KW-1133">Transmembrane helix</keyword>
<feature type="transmembrane region" description="Helical" evidence="1">
    <location>
        <begin position="45"/>
        <end position="62"/>
    </location>
</feature>
<feature type="transmembrane region" description="Helical" evidence="1">
    <location>
        <begin position="16"/>
        <end position="33"/>
    </location>
</feature>
<feature type="transmembrane region" description="Helical" evidence="1">
    <location>
        <begin position="100"/>
        <end position="116"/>
    </location>
</feature>
<sequence>MSLRQDEREPWPPRPWIMAAVCAVAGLLFNWLTKVHSIEPSPGREAGATFIGIAAISFVLTVERRRWSWAAAFAVAWGLVIALVGWFTARYNQRGEIFEWPFLAGIFAVAIAAPLFQTVRDEGAWRIPYERLHRHAWVDGVIAGASLFFTGVAFVLAFLIGALFDLIGIRLIKDLLNDSWFGWMLAGIAFGGALGLLRERDALLGTLHRLVMVVFSVMAPVLAAALTIFLISFPLTGFKDHGPFDGATPVLLALAVAAFVFTNAVIGDGRQERSPSRVLLLSALILILTILPLGLLSAWSLGQRIGQYGWTPERMWGVVAIGVTIAYGAAGWWSAIRRQLEFDEALRPVQIKLAIGLCALALFLALPIVDFGAVSANSQLARLHRGQVDAAKFDWQAMAFEFGPAGRRRLADIARTGPADQRVMASAALKSKGRYEVQEAVEAATAAPLVRQNLRVVPAGTAVPEGAMAVIERSSWCREATCVLTFVDADKAILAGSQARDGQVQSLRIGRGEDGRWNQYDDWQPYARVTPPRPNLDGKAEIRTVQRRQLFIDGKPVGDVFE</sequence>
<keyword evidence="1" id="KW-0812">Transmembrane</keyword>